<sequence length="134" mass="16096">MKIGDIPIEALLMLGGFFIIFFTFVTLSNIYFFHLLKKYGFKYIDVEIREVVEMRYGQHIRFGWSTPNHLFFSYISYNKKWDHIGKKYKAAVSKRHPRIVLFLGGYDRSINDVKWYHFLKLPITKAQYVGEKNW</sequence>
<reference evidence="3" key="1">
    <citation type="journal article" date="2019" name="Int. J. Syst. Evol. Microbiol.">
        <title>The Global Catalogue of Microorganisms (GCM) 10K type strain sequencing project: providing services to taxonomists for standard genome sequencing and annotation.</title>
        <authorList>
            <consortium name="The Broad Institute Genomics Platform"/>
            <consortium name="The Broad Institute Genome Sequencing Center for Infectious Disease"/>
            <person name="Wu L."/>
            <person name="Ma J."/>
        </authorList>
    </citation>
    <scope>NUCLEOTIDE SEQUENCE [LARGE SCALE GENOMIC DNA]</scope>
    <source>
        <strain evidence="3">JCM 18326</strain>
    </source>
</reference>
<name>A0ABP9DQZ1_9BACT</name>
<organism evidence="2 3">
    <name type="scientific">Algivirga pacifica</name>
    <dbReference type="NCBI Taxonomy" id="1162670"/>
    <lineage>
        <taxon>Bacteria</taxon>
        <taxon>Pseudomonadati</taxon>
        <taxon>Bacteroidota</taxon>
        <taxon>Cytophagia</taxon>
        <taxon>Cytophagales</taxon>
        <taxon>Flammeovirgaceae</taxon>
        <taxon>Algivirga</taxon>
    </lineage>
</organism>
<keyword evidence="1" id="KW-0472">Membrane</keyword>
<evidence type="ECO:0000313" key="2">
    <source>
        <dbReference type="EMBL" id="GAA4852554.1"/>
    </source>
</evidence>
<accession>A0ABP9DQZ1</accession>
<dbReference type="Proteomes" id="UP001500298">
    <property type="component" value="Unassembled WGS sequence"/>
</dbReference>
<dbReference type="RefSeq" id="WP_345375328.1">
    <property type="nucleotide sequence ID" value="NZ_BAABJX010000074.1"/>
</dbReference>
<gene>
    <name evidence="2" type="ORF">GCM10023331_41230</name>
</gene>
<dbReference type="EMBL" id="BAABJX010000074">
    <property type="protein sequence ID" value="GAA4852554.1"/>
    <property type="molecule type" value="Genomic_DNA"/>
</dbReference>
<keyword evidence="1" id="KW-1133">Transmembrane helix</keyword>
<proteinExistence type="predicted"/>
<evidence type="ECO:0008006" key="4">
    <source>
        <dbReference type="Google" id="ProtNLM"/>
    </source>
</evidence>
<evidence type="ECO:0000256" key="1">
    <source>
        <dbReference type="SAM" id="Phobius"/>
    </source>
</evidence>
<comment type="caution">
    <text evidence="2">The sequence shown here is derived from an EMBL/GenBank/DDBJ whole genome shotgun (WGS) entry which is preliminary data.</text>
</comment>
<protein>
    <recommendedName>
        <fullName evidence="4">DUF3592 domain-containing protein</fullName>
    </recommendedName>
</protein>
<feature type="transmembrane region" description="Helical" evidence="1">
    <location>
        <begin position="12"/>
        <end position="33"/>
    </location>
</feature>
<keyword evidence="3" id="KW-1185">Reference proteome</keyword>
<keyword evidence="1" id="KW-0812">Transmembrane</keyword>
<evidence type="ECO:0000313" key="3">
    <source>
        <dbReference type="Proteomes" id="UP001500298"/>
    </source>
</evidence>